<dbReference type="Proteomes" id="UP000677611">
    <property type="component" value="Unassembled WGS sequence"/>
</dbReference>
<evidence type="ECO:0000313" key="2">
    <source>
        <dbReference type="Proteomes" id="UP000677611"/>
    </source>
</evidence>
<name>A0ABS3P0L4_9BACI</name>
<dbReference type="RefSeq" id="WP_208018210.1">
    <property type="nucleotide sequence ID" value="NZ_JAGDQJ010000017.1"/>
</dbReference>
<protein>
    <submittedName>
        <fullName evidence="1">Uncharacterized protein</fullName>
    </submittedName>
</protein>
<keyword evidence="2" id="KW-1185">Reference proteome</keyword>
<proteinExistence type="predicted"/>
<comment type="caution">
    <text evidence="1">The sequence shown here is derived from an EMBL/GenBank/DDBJ whole genome shotgun (WGS) entry which is preliminary data.</text>
</comment>
<reference evidence="1 2" key="1">
    <citation type="submission" date="2021-03" db="EMBL/GenBank/DDBJ databases">
        <title>Identification of novel Bacillus strains.</title>
        <authorList>
            <person name="Xiao Z."/>
            <person name="Li Y."/>
            <person name="Shen J."/>
        </authorList>
    </citation>
    <scope>NUCLEOTIDE SEQUENCE [LARGE SCALE GENOMIC DNA]</scope>
    <source>
        <strain evidence="1 2">SY8</strain>
    </source>
</reference>
<organism evidence="1 2">
    <name type="scientific">Bacillus arachidis</name>
    <dbReference type="NCBI Taxonomy" id="2819290"/>
    <lineage>
        <taxon>Bacteria</taxon>
        <taxon>Bacillati</taxon>
        <taxon>Bacillota</taxon>
        <taxon>Bacilli</taxon>
        <taxon>Bacillales</taxon>
        <taxon>Bacillaceae</taxon>
        <taxon>Bacillus</taxon>
    </lineage>
</organism>
<accession>A0ABS3P0L4</accession>
<gene>
    <name evidence="1" type="ORF">J4P90_15435</name>
</gene>
<evidence type="ECO:0000313" key="1">
    <source>
        <dbReference type="EMBL" id="MBO1626615.1"/>
    </source>
</evidence>
<sequence>MAMVIGVFMVYHVGLWKRNILLERIGIMESRLIEYQKEKEAYEEYRKLCYESEKLKGKRISNILRNVSEIEETSPHLGIMLDWTSLHIQRDTLQNRYHRIINDSEYQQKVHILSGLTSKQKSMPRLSVYNLTEVLEGLNLSPEFVSHITKVPIHLLEKEITKLTYRFILNDEDAHALNIFLHCLEKHLIPTKKPSKQSFIPILYYVGVDMEFDWENYILENISFGLYENKWINRKVN</sequence>
<dbReference type="EMBL" id="JAGDQJ010000017">
    <property type="protein sequence ID" value="MBO1626615.1"/>
    <property type="molecule type" value="Genomic_DNA"/>
</dbReference>